<accession>A0A1H7MF45</accession>
<dbReference type="EMBL" id="FNZR01000003">
    <property type="protein sequence ID" value="SEL09325.1"/>
    <property type="molecule type" value="Genomic_DNA"/>
</dbReference>
<dbReference type="OrthoDB" id="9815205at2"/>
<dbReference type="PANTHER" id="PTHR42852">
    <property type="entry name" value="THIOL:DISULFIDE INTERCHANGE PROTEIN DSBE"/>
    <property type="match status" value="1"/>
</dbReference>
<reference evidence="3" key="1">
    <citation type="submission" date="2016-10" db="EMBL/GenBank/DDBJ databases">
        <authorList>
            <person name="Varghese N."/>
            <person name="Submissions S."/>
        </authorList>
    </citation>
    <scope>NUCLEOTIDE SEQUENCE [LARGE SCALE GENOMIC DNA]</scope>
    <source>
        <strain evidence="3">Jip14</strain>
    </source>
</reference>
<evidence type="ECO:0000259" key="1">
    <source>
        <dbReference type="PROSITE" id="PS51352"/>
    </source>
</evidence>
<dbReference type="AlphaFoldDB" id="A0A1H7MF45"/>
<dbReference type="SUPFAM" id="SSF52833">
    <property type="entry name" value="Thioredoxin-like"/>
    <property type="match status" value="1"/>
</dbReference>
<dbReference type="InterPro" id="IPR050553">
    <property type="entry name" value="Thioredoxin_ResA/DsbE_sf"/>
</dbReference>
<dbReference type="Pfam" id="PF13905">
    <property type="entry name" value="Thioredoxin_8"/>
    <property type="match status" value="1"/>
</dbReference>
<name>A0A1H7MF45_9SPHI</name>
<dbReference type="CDD" id="cd02966">
    <property type="entry name" value="TlpA_like_family"/>
    <property type="match status" value="1"/>
</dbReference>
<evidence type="ECO:0000313" key="3">
    <source>
        <dbReference type="Proteomes" id="UP000198916"/>
    </source>
</evidence>
<gene>
    <name evidence="2" type="ORF">SAMN05421740_103474</name>
</gene>
<dbReference type="STRING" id="332977.SAMN05421740_103474"/>
<proteinExistence type="predicted"/>
<protein>
    <submittedName>
        <fullName evidence="2">Cytochrome oxidase Cu insertion factor, SCO1/SenC/PrrC family</fullName>
    </submittedName>
</protein>
<organism evidence="2 3">
    <name type="scientific">Parapedobacter koreensis</name>
    <dbReference type="NCBI Taxonomy" id="332977"/>
    <lineage>
        <taxon>Bacteria</taxon>
        <taxon>Pseudomonadati</taxon>
        <taxon>Bacteroidota</taxon>
        <taxon>Sphingobacteriia</taxon>
        <taxon>Sphingobacteriales</taxon>
        <taxon>Sphingobacteriaceae</taxon>
        <taxon>Parapedobacter</taxon>
    </lineage>
</organism>
<dbReference type="InterPro" id="IPR012336">
    <property type="entry name" value="Thioredoxin-like_fold"/>
</dbReference>
<dbReference type="InterPro" id="IPR036249">
    <property type="entry name" value="Thioredoxin-like_sf"/>
</dbReference>
<evidence type="ECO:0000313" key="2">
    <source>
        <dbReference type="EMBL" id="SEL09325.1"/>
    </source>
</evidence>
<keyword evidence="3" id="KW-1185">Reference proteome</keyword>
<dbReference type="InterPro" id="IPR013766">
    <property type="entry name" value="Thioredoxin_domain"/>
</dbReference>
<dbReference type="Gene3D" id="3.40.30.10">
    <property type="entry name" value="Glutaredoxin"/>
    <property type="match status" value="1"/>
</dbReference>
<dbReference type="PROSITE" id="PS51352">
    <property type="entry name" value="THIOREDOXIN_2"/>
    <property type="match status" value="1"/>
</dbReference>
<sequence length="503" mass="57841">MVFLKTNAMRRLINNRLHTWMLLSLVIITCQAMASESVREPITIELKFADSAFGNERFVLKYWHQLVGVSTSSFVVHDEVVGVRTDAGNFRFRVYPSSDQGYFSLGKEKDGYFEHLLYHYLVESGDSVLVVMNESNAFDEVYIQKQWSTYYDGFRNFKSYRPSFFGNGSAKYQCRYSTDSLSLRLSDGKEDKSRDESLAILAGYADKIAPHTYERLRADIVGKNLLEKYRMFSWDVLSLAKKKNGYATIKQIHEMGFTKNSQDSAWINVAVNSPFYLESMLVGLPYAMITDSMPTPERMLKQIDGGYSGLIKDRLLCLLLLTYRDRFESQATVYRQIQRVVRNEGLQKMLHSYSQKFLQGAPAFPFELEDADGKLIKLADLEGKLLLLDFWFTGCSGCSHFFMETLSTIEEEFRGDNRFEVISISIDQDRKRWLNSVDSKRYTSEEAINVYTNGDGSAHELIKFYNIESYPTIVIIDNKGRLYGIYHQGQVSNATIRAMLDPV</sequence>
<dbReference type="PANTHER" id="PTHR42852:SF17">
    <property type="entry name" value="THIOREDOXIN-LIKE PROTEIN HI_1115"/>
    <property type="match status" value="1"/>
</dbReference>
<feature type="domain" description="Thioredoxin" evidence="1">
    <location>
        <begin position="357"/>
        <end position="503"/>
    </location>
</feature>
<dbReference type="Proteomes" id="UP000198916">
    <property type="component" value="Unassembled WGS sequence"/>
</dbReference>